<proteinExistence type="predicted"/>
<evidence type="ECO:0000256" key="1">
    <source>
        <dbReference type="SAM" id="Phobius"/>
    </source>
</evidence>
<protein>
    <submittedName>
        <fullName evidence="2">Uncharacterized protein</fullName>
    </submittedName>
</protein>
<reference evidence="2" key="1">
    <citation type="submission" date="2023-02" db="EMBL/GenBank/DDBJ databases">
        <title>Genome of toxic invasive species Heracleum sosnowskyi carries increased number of genes despite the absence of recent whole-genome duplications.</title>
        <authorList>
            <person name="Schelkunov M."/>
            <person name="Shtratnikova V."/>
            <person name="Makarenko M."/>
            <person name="Klepikova A."/>
            <person name="Omelchenko D."/>
            <person name="Novikova G."/>
            <person name="Obukhova E."/>
            <person name="Bogdanov V."/>
            <person name="Penin A."/>
            <person name="Logacheva M."/>
        </authorList>
    </citation>
    <scope>NUCLEOTIDE SEQUENCE</scope>
    <source>
        <strain evidence="2">Hsosn_3</strain>
        <tissue evidence="2">Leaf</tissue>
    </source>
</reference>
<keyword evidence="1" id="KW-0812">Transmembrane</keyword>
<dbReference type="AlphaFoldDB" id="A0AAD8HWB5"/>
<gene>
    <name evidence="2" type="ORF">POM88_030202</name>
</gene>
<dbReference type="EMBL" id="JAUIZM010000007">
    <property type="protein sequence ID" value="KAK1374009.1"/>
    <property type="molecule type" value="Genomic_DNA"/>
</dbReference>
<keyword evidence="1" id="KW-1133">Transmembrane helix</keyword>
<keyword evidence="1" id="KW-0472">Membrane</keyword>
<feature type="transmembrane region" description="Helical" evidence="1">
    <location>
        <begin position="107"/>
        <end position="129"/>
    </location>
</feature>
<evidence type="ECO:0000313" key="3">
    <source>
        <dbReference type="Proteomes" id="UP001237642"/>
    </source>
</evidence>
<evidence type="ECO:0000313" key="2">
    <source>
        <dbReference type="EMBL" id="KAK1374009.1"/>
    </source>
</evidence>
<organism evidence="2 3">
    <name type="scientific">Heracleum sosnowskyi</name>
    <dbReference type="NCBI Taxonomy" id="360622"/>
    <lineage>
        <taxon>Eukaryota</taxon>
        <taxon>Viridiplantae</taxon>
        <taxon>Streptophyta</taxon>
        <taxon>Embryophyta</taxon>
        <taxon>Tracheophyta</taxon>
        <taxon>Spermatophyta</taxon>
        <taxon>Magnoliopsida</taxon>
        <taxon>eudicotyledons</taxon>
        <taxon>Gunneridae</taxon>
        <taxon>Pentapetalae</taxon>
        <taxon>asterids</taxon>
        <taxon>campanulids</taxon>
        <taxon>Apiales</taxon>
        <taxon>Apiaceae</taxon>
        <taxon>Apioideae</taxon>
        <taxon>apioid superclade</taxon>
        <taxon>Tordylieae</taxon>
        <taxon>Tordyliinae</taxon>
        <taxon>Heracleum</taxon>
    </lineage>
</organism>
<dbReference type="Proteomes" id="UP001237642">
    <property type="component" value="Unassembled WGS sequence"/>
</dbReference>
<accession>A0AAD8HWB5</accession>
<sequence>MCESVAASIGEGDILEEYGAGGGVGGIGGIGGVGGAGGVGGLGGNIGGLGGIGAASGGIGGGKGGGVGGGAGCAGGCCSIPRLRHIQMSWSISCSWDEDMPMIGRELAYLVLFSVCSLLLFSLFIQVTYLNSDTDLKVSSYCDPQVQRFSRKGNYRLLLRRNLEIMSINEAFV</sequence>
<keyword evidence="3" id="KW-1185">Reference proteome</keyword>
<comment type="caution">
    <text evidence="2">The sequence shown here is derived from an EMBL/GenBank/DDBJ whole genome shotgun (WGS) entry which is preliminary data.</text>
</comment>
<name>A0AAD8HWB5_9APIA</name>
<reference evidence="2" key="2">
    <citation type="submission" date="2023-05" db="EMBL/GenBank/DDBJ databases">
        <authorList>
            <person name="Schelkunov M.I."/>
        </authorList>
    </citation>
    <scope>NUCLEOTIDE SEQUENCE</scope>
    <source>
        <strain evidence="2">Hsosn_3</strain>
        <tissue evidence="2">Leaf</tissue>
    </source>
</reference>